<dbReference type="Pfam" id="PF08728">
    <property type="entry name" value="CRT10"/>
    <property type="match status" value="1"/>
</dbReference>
<dbReference type="FunCoup" id="Q759E8">
    <property type="interactions" value="92"/>
</dbReference>
<reference evidence="2 3" key="1">
    <citation type="journal article" date="2004" name="Science">
        <title>The Ashbya gossypii genome as a tool for mapping the ancient Saccharomyces cerevisiae genome.</title>
        <authorList>
            <person name="Dietrich F.S."/>
            <person name="Voegeli S."/>
            <person name="Brachat S."/>
            <person name="Lerch A."/>
            <person name="Gates K."/>
            <person name="Steiner S."/>
            <person name="Mohr C."/>
            <person name="Pohlmann R."/>
            <person name="Luedi P."/>
            <person name="Choi S."/>
            <person name="Wing R.A."/>
            <person name="Flavier A."/>
            <person name="Gaffney T.D."/>
            <person name="Philippsen P."/>
        </authorList>
    </citation>
    <scope>NUCLEOTIDE SEQUENCE [LARGE SCALE GENOMIC DNA]</scope>
    <source>
        <strain evidence="3">ATCC 10895 / CBS 109.51 / FGSC 9923 / NRRL Y-1056</strain>
    </source>
</reference>
<dbReference type="InterPro" id="IPR014839">
    <property type="entry name" value="Crt10"/>
</dbReference>
<dbReference type="OrthoDB" id="4068815at2759"/>
<dbReference type="GeneID" id="4620682"/>
<reference evidence="3" key="2">
    <citation type="journal article" date="2013" name="G3 (Bethesda)">
        <title>Genomes of Ashbya fungi isolated from insects reveal four mating-type loci, numerous translocations, lack of transposons, and distinct gene duplications.</title>
        <authorList>
            <person name="Dietrich F.S."/>
            <person name="Voegeli S."/>
            <person name="Kuo S."/>
            <person name="Philippsen P."/>
        </authorList>
    </citation>
    <scope>GENOME REANNOTATION</scope>
    <source>
        <strain evidence="3">ATCC 10895 / CBS 109.51 / FGSC 9923 / NRRL Y-1056</strain>
    </source>
</reference>
<evidence type="ECO:0000313" key="3">
    <source>
        <dbReference type="Proteomes" id="UP000000591"/>
    </source>
</evidence>
<name>Q759E8_EREGS</name>
<gene>
    <name evidence="2" type="ORF">AGOS_ADR329W</name>
</gene>
<dbReference type="OMA" id="YSFRQEY"/>
<proteinExistence type="predicted"/>
<dbReference type="STRING" id="284811.Q759E8"/>
<evidence type="ECO:0000256" key="1">
    <source>
        <dbReference type="SAM" id="MobiDB-lite"/>
    </source>
</evidence>
<organism evidence="2 3">
    <name type="scientific">Eremothecium gossypii (strain ATCC 10895 / CBS 109.51 / FGSC 9923 / NRRL Y-1056)</name>
    <name type="common">Yeast</name>
    <name type="synonym">Ashbya gossypii</name>
    <dbReference type="NCBI Taxonomy" id="284811"/>
    <lineage>
        <taxon>Eukaryota</taxon>
        <taxon>Fungi</taxon>
        <taxon>Dikarya</taxon>
        <taxon>Ascomycota</taxon>
        <taxon>Saccharomycotina</taxon>
        <taxon>Saccharomycetes</taxon>
        <taxon>Saccharomycetales</taxon>
        <taxon>Saccharomycetaceae</taxon>
        <taxon>Eremothecium</taxon>
    </lineage>
</organism>
<dbReference type="eggNOG" id="ENOG502RAS5">
    <property type="taxonomic scope" value="Eukaryota"/>
</dbReference>
<dbReference type="Proteomes" id="UP000000591">
    <property type="component" value="Chromosome IV"/>
</dbReference>
<keyword evidence="3" id="KW-1185">Reference proteome</keyword>
<sequence>MRFLSPHQKGLRSMEEDSEQDKVAFRLYLASLGYIAEDGGELRMDHERRLRLKLKGQLSNGAQRKLMWKRSTSGPLRLESLHVAEKLNFSNSFNSSEVIARDREFIESIYEKGSAAEPIWGTNGDCISPAHTLLPQWERLNIKEEGITEDIFDFRHGCAFDNNLMCTSENSVLFIALGYEFRVFDLTKVDLSADTKHQSRAFNLLDSYLLYSAIPLPDTGFLSQVPMDYRIHFIKACSFYGDEYVAMCCESGYIMMFLVRDFKAYDASDDIDHFGRPTMQPRYILEAAGSCWAFDIYDDHPDIKIIAAGHNAGSAPTGITLFAHYKDCTRFAIEEITTEHNVPCVNFIKNTSPGFDITLAYTCIYGSVGTIRIQPFLYMERDGATDKIKIPWEYWDEQYFTSWCWTITPVSRKDFHRTTAYEYLTNTYDQEQKKKDLELIYQGSLILDSFPSIPSHSPIMGIAANMAQLFVPVSRLDLFNGYQCMDGIMEFHFACAQLLNGDGDIIPYRKARIKSNCMTYNDEDSCMYFVPRSDLPLGDEKLDKGVQESDLRRNMDFVTTSRTIQKEYVDALLRLKVKEPSSRSQQEPFYLSFDEQPMLEKKPNSVHLIRHLHGPEESLNNNLAGSSLYRNPAIQRLHPREVTRYWMSNDSFWGQKIEIEPSPRIEPLTLQASTPRPSTHGEDSGSNEGAFPLAGERNRTLCDDIVDASLTNHIKKLYRLFSSLQKESRHKAEGPEFDSVVSQDYMFVITTNTSVYLVRSDPLIVNALTMDELFPTKDVTTCQPAIEHLNRISIVCYIRELSCIVVASQIGLLSVLRLTEYNGIYSFRQEYVIGWEHIPPEKRDTICMSQYTTGPQDDSAVPCGHCNTVFPSFLIQGLDYVYVPDDPGNGILEHALLYVAYRNNLARYSIYR</sequence>
<feature type="region of interest" description="Disordered" evidence="1">
    <location>
        <begin position="664"/>
        <end position="693"/>
    </location>
</feature>
<dbReference type="InParanoid" id="Q759E8"/>
<dbReference type="HOGENOM" id="CLU_013329_0_0_1"/>
<accession>Q759E8</accession>
<protein>
    <submittedName>
        <fullName evidence="2">ADR329Wp</fullName>
    </submittedName>
</protein>
<dbReference type="AlphaFoldDB" id="Q759E8"/>
<evidence type="ECO:0000313" key="2">
    <source>
        <dbReference type="EMBL" id="AAS52249.2"/>
    </source>
</evidence>
<dbReference type="KEGG" id="ago:AGOS_ADR329W"/>
<dbReference type="EMBL" id="AE016817">
    <property type="protein sequence ID" value="AAS52249.2"/>
    <property type="molecule type" value="Genomic_DNA"/>
</dbReference>
<dbReference type="RefSeq" id="NP_984425.2">
    <property type="nucleotide sequence ID" value="NM_209778.2"/>
</dbReference>